<evidence type="ECO:0000313" key="1">
    <source>
        <dbReference type="EMBL" id="SDI03125.1"/>
    </source>
</evidence>
<proteinExistence type="predicted"/>
<dbReference type="RefSeq" id="WP_407922475.1">
    <property type="nucleotide sequence ID" value="NZ_LT629695.1"/>
</dbReference>
<evidence type="ECO:0000313" key="2">
    <source>
        <dbReference type="Proteomes" id="UP000198822"/>
    </source>
</evidence>
<dbReference type="EMBL" id="LT629695">
    <property type="protein sequence ID" value="SDI03125.1"/>
    <property type="molecule type" value="Genomic_DNA"/>
</dbReference>
<keyword evidence="2" id="KW-1185">Reference proteome</keyword>
<dbReference type="STRING" id="399736.SAMN04489720_3264"/>
<dbReference type="AlphaFoldDB" id="A0A1G8H917"/>
<reference evidence="2" key="1">
    <citation type="submission" date="2016-10" db="EMBL/GenBank/DDBJ databases">
        <authorList>
            <person name="Varghese N."/>
            <person name="Submissions S."/>
        </authorList>
    </citation>
    <scope>NUCLEOTIDE SEQUENCE [LARGE SCALE GENOMIC DNA]</scope>
    <source>
        <strain evidence="2">DSM 22002</strain>
    </source>
</reference>
<dbReference type="Proteomes" id="UP000198822">
    <property type="component" value="Chromosome I"/>
</dbReference>
<sequence>MSIFDLGRMADAPECSSAGCHDAAAWTIAWRNPRIHPETRVKEWAACDAHRDHLRDWLASRDFPVEVVAFGTTVEQVG</sequence>
<organism evidence="1 2">
    <name type="scientific">Agrococcus jejuensis</name>
    <dbReference type="NCBI Taxonomy" id="399736"/>
    <lineage>
        <taxon>Bacteria</taxon>
        <taxon>Bacillati</taxon>
        <taxon>Actinomycetota</taxon>
        <taxon>Actinomycetes</taxon>
        <taxon>Micrococcales</taxon>
        <taxon>Microbacteriaceae</taxon>
        <taxon>Agrococcus</taxon>
    </lineage>
</organism>
<name>A0A1G8H917_9MICO</name>
<accession>A0A1G8H917</accession>
<protein>
    <recommendedName>
        <fullName evidence="3">Acetone carboxylase</fullName>
    </recommendedName>
</protein>
<evidence type="ECO:0008006" key="3">
    <source>
        <dbReference type="Google" id="ProtNLM"/>
    </source>
</evidence>
<gene>
    <name evidence="1" type="ORF">SAMN04489720_3264</name>
</gene>